<dbReference type="Pfam" id="PF00465">
    <property type="entry name" value="Fe-ADH"/>
    <property type="match status" value="1"/>
</dbReference>
<gene>
    <name evidence="4" type="ORF">M9Y10_020592</name>
</gene>
<evidence type="ECO:0000313" key="4">
    <source>
        <dbReference type="EMBL" id="KAK8845674.1"/>
    </source>
</evidence>
<sequence length="394" mass="44693">MKWLWQNTTQVGFGENAVKEHLGKFVKPNSKVLCTFGGGSIDKNGCRQDVNDALKELNCEVRWEGGIPPNPEYNRLMEIVQVVREFQPDILIAVGGGSIIDGTKFISCAAKLQPNEDPWETILIQHHAPEQPYKFGVILTIPATGSEWNNGFVISRRETGWKIPGGFPTTYPYFSLIDPRYTMTLPVRQLRNGVFDAFTHCIDQFLTPEECPMFDNFWMSLMKELVEIGPEVVKEGSSMELHERLCVACSFALNLIFTLGKPQYWEIHMFGHQLTARYGIDHGSSLAMVMPVFLESQLEARKEMYAKVAEFVFNEHEGTVDEKAQALIRHIKYFIDQLNIPQTVSKWPDVKIEPGDVDEVTDNILQQTSQGKPFGYNGCCTRELVHSVLEKVIV</sequence>
<dbReference type="PANTHER" id="PTHR43633:SF1">
    <property type="entry name" value="ALCOHOL DEHYDROGENASE YQHD"/>
    <property type="match status" value="1"/>
</dbReference>
<protein>
    <recommendedName>
        <fullName evidence="6">Alcohol dehydrogenase, iron-containing family protein</fullName>
    </recommendedName>
</protein>
<dbReference type="InterPro" id="IPR044731">
    <property type="entry name" value="BDH-like"/>
</dbReference>
<evidence type="ECO:0000313" key="5">
    <source>
        <dbReference type="Proteomes" id="UP001470230"/>
    </source>
</evidence>
<accession>A0ABR2HE20</accession>
<name>A0ABR2HE20_9EUKA</name>
<feature type="domain" description="Alcohol dehydrogenase iron-type/glycerol dehydrogenase GldA" evidence="2">
    <location>
        <begin position="9"/>
        <end position="179"/>
    </location>
</feature>
<reference evidence="4 5" key="1">
    <citation type="submission" date="2024-04" db="EMBL/GenBank/DDBJ databases">
        <title>Tritrichomonas musculus Genome.</title>
        <authorList>
            <person name="Alves-Ferreira E."/>
            <person name="Grigg M."/>
            <person name="Lorenzi H."/>
            <person name="Galac M."/>
        </authorList>
    </citation>
    <scope>NUCLEOTIDE SEQUENCE [LARGE SCALE GENOMIC DNA]</scope>
    <source>
        <strain evidence="4 5">EAF2021</strain>
    </source>
</reference>
<dbReference type="SUPFAM" id="SSF56796">
    <property type="entry name" value="Dehydroquinate synthase-like"/>
    <property type="match status" value="1"/>
</dbReference>
<dbReference type="Gene3D" id="1.20.1090.10">
    <property type="entry name" value="Dehydroquinate synthase-like - alpha domain"/>
    <property type="match status" value="1"/>
</dbReference>
<keyword evidence="1" id="KW-0560">Oxidoreductase</keyword>
<dbReference type="InterPro" id="IPR056798">
    <property type="entry name" value="ADH_Fe_C"/>
</dbReference>
<organism evidence="4 5">
    <name type="scientific">Tritrichomonas musculus</name>
    <dbReference type="NCBI Taxonomy" id="1915356"/>
    <lineage>
        <taxon>Eukaryota</taxon>
        <taxon>Metamonada</taxon>
        <taxon>Parabasalia</taxon>
        <taxon>Tritrichomonadida</taxon>
        <taxon>Tritrichomonadidae</taxon>
        <taxon>Tritrichomonas</taxon>
    </lineage>
</organism>
<dbReference type="InterPro" id="IPR001670">
    <property type="entry name" value="ADH_Fe/GldA"/>
</dbReference>
<proteinExistence type="predicted"/>
<evidence type="ECO:0008006" key="6">
    <source>
        <dbReference type="Google" id="ProtNLM"/>
    </source>
</evidence>
<evidence type="ECO:0000256" key="1">
    <source>
        <dbReference type="ARBA" id="ARBA00023002"/>
    </source>
</evidence>
<dbReference type="EMBL" id="JAPFFF010000030">
    <property type="protein sequence ID" value="KAK8845674.1"/>
    <property type="molecule type" value="Genomic_DNA"/>
</dbReference>
<dbReference type="CDD" id="cd08187">
    <property type="entry name" value="BDH"/>
    <property type="match status" value="1"/>
</dbReference>
<comment type="caution">
    <text evidence="4">The sequence shown here is derived from an EMBL/GenBank/DDBJ whole genome shotgun (WGS) entry which is preliminary data.</text>
</comment>
<keyword evidence="5" id="KW-1185">Reference proteome</keyword>
<dbReference type="Proteomes" id="UP001470230">
    <property type="component" value="Unassembled WGS sequence"/>
</dbReference>
<feature type="domain" description="Fe-containing alcohol dehydrogenase-like C-terminal" evidence="3">
    <location>
        <begin position="194"/>
        <end position="368"/>
    </location>
</feature>
<dbReference type="Pfam" id="PF25137">
    <property type="entry name" value="ADH_Fe_C"/>
    <property type="match status" value="1"/>
</dbReference>
<dbReference type="PANTHER" id="PTHR43633">
    <property type="entry name" value="ALCOHOL DEHYDROGENASE YQHD"/>
    <property type="match status" value="1"/>
</dbReference>
<dbReference type="Gene3D" id="3.40.50.1970">
    <property type="match status" value="1"/>
</dbReference>
<evidence type="ECO:0000259" key="3">
    <source>
        <dbReference type="Pfam" id="PF25137"/>
    </source>
</evidence>
<evidence type="ECO:0000259" key="2">
    <source>
        <dbReference type="Pfam" id="PF00465"/>
    </source>
</evidence>